<dbReference type="InterPro" id="IPR036514">
    <property type="entry name" value="SGNH_hydro_sf"/>
</dbReference>
<name>A0A2X0WZ73_9GAMM</name>
<protein>
    <submittedName>
        <fullName evidence="2">Predicted phosphatase</fullName>
    </submittedName>
</protein>
<dbReference type="Pfam" id="PF21211">
    <property type="entry name" value="FkbH_N"/>
    <property type="match status" value="1"/>
</dbReference>
<feature type="domain" description="BF1531-like N-terminal" evidence="1">
    <location>
        <begin position="30"/>
        <end position="198"/>
    </location>
</feature>
<gene>
    <name evidence="2" type="ORF">NCTC13093_02265</name>
</gene>
<dbReference type="InterPro" id="IPR010033">
    <property type="entry name" value="HAD_SF_ppase_IIIC"/>
</dbReference>
<dbReference type="InterPro" id="IPR049369">
    <property type="entry name" value="BF1531-like_N"/>
</dbReference>
<evidence type="ECO:0000313" key="3">
    <source>
        <dbReference type="Proteomes" id="UP000250086"/>
    </source>
</evidence>
<dbReference type="Gene3D" id="3.40.50.1110">
    <property type="entry name" value="SGNH hydrolase"/>
    <property type="match status" value="1"/>
</dbReference>
<dbReference type="NCBIfam" id="TIGR01686">
    <property type="entry name" value="FkbH"/>
    <property type="match status" value="1"/>
</dbReference>
<dbReference type="AlphaFoldDB" id="A0A2X0WZ73"/>
<dbReference type="InterPro" id="IPR036412">
    <property type="entry name" value="HAD-like_sf"/>
</dbReference>
<dbReference type="InterPro" id="IPR010037">
    <property type="entry name" value="FkbH_domain"/>
</dbReference>
<reference evidence="2 3" key="1">
    <citation type="submission" date="2018-06" db="EMBL/GenBank/DDBJ databases">
        <authorList>
            <consortium name="Pathogen Informatics"/>
            <person name="Doyle S."/>
        </authorList>
    </citation>
    <scope>NUCLEOTIDE SEQUENCE [LARGE SCALE GENOMIC DNA]</scope>
    <source>
        <strain evidence="2 3">NCTC13093</strain>
    </source>
</reference>
<organism evidence="2 3">
    <name type="scientific">Anaerobiospirillum thomasii</name>
    <dbReference type="NCBI Taxonomy" id="179995"/>
    <lineage>
        <taxon>Bacteria</taxon>
        <taxon>Pseudomonadati</taxon>
        <taxon>Pseudomonadota</taxon>
        <taxon>Gammaproteobacteria</taxon>
        <taxon>Aeromonadales</taxon>
        <taxon>Succinivibrionaceae</taxon>
        <taxon>Anaerobiospirillum</taxon>
    </lineage>
</organism>
<dbReference type="GO" id="GO:0016788">
    <property type="term" value="F:hydrolase activity, acting on ester bonds"/>
    <property type="evidence" value="ECO:0007669"/>
    <property type="project" value="UniProtKB-ARBA"/>
</dbReference>
<evidence type="ECO:0000313" key="2">
    <source>
        <dbReference type="EMBL" id="SPT70841.1"/>
    </source>
</evidence>
<dbReference type="RefSeq" id="WP_181463218.1">
    <property type="nucleotide sequence ID" value="NZ_UAPV01000001.1"/>
</dbReference>
<proteinExistence type="predicted"/>
<evidence type="ECO:0000259" key="1">
    <source>
        <dbReference type="Pfam" id="PF21211"/>
    </source>
</evidence>
<dbReference type="SUPFAM" id="SSF56784">
    <property type="entry name" value="HAD-like"/>
    <property type="match status" value="1"/>
</dbReference>
<sequence>MNHNFVELLKHRTASIKLMQQTFTENNIKRVAILSDSTTQEIKNWVLYFCLKRNINLEFFEDSFGRLFEESTFDSSRLFTFKPDIVILIPSSDRYINNSYNYDLEFINKQFCESKEKLQTIISNLKQLNIPLIFCNFPYKKERVLGNLDTRHPIGVNAQIRKLNQLIEDLVDTNESCYLCDVHYLSAYHGLSNWEDKSQKFLFKYDMSQCAIMELGDELSKIIASLLGKSKKLLICDLDNTLWGGILGEDGIDGIQIGSSSVQSEIYNEIQRYILALKNRGIILAICSKNNEQDVIEIFNNKSMILNLTDFSSIKANWDRKSINITKIANELSLGIDSFVMLDDNPVEREEIRSTISEVAVVDLSKSLNFVEELDRSGFFEPISITDDDYKRSLMYKERKQREEYKNTFADYSEYLKSLEMINSIEYISSSTLDRCVQLINKTNQFNLTTQRLNKDELIKFLSEENNRGILIRSKDKFGDNGIISVMLVSIINKEVNIILWLMSCRVIKRDIEKDAISALYKYAQDNQLALIRGKYKKSAKNDLVASLYSDLGFKIEAYGESDALYSLNVTDEPYKTSQVSTLINNI</sequence>
<keyword evidence="3" id="KW-1185">Reference proteome</keyword>
<dbReference type="InterPro" id="IPR023214">
    <property type="entry name" value="HAD_sf"/>
</dbReference>
<dbReference type="EMBL" id="UAPV01000001">
    <property type="protein sequence ID" value="SPT70841.1"/>
    <property type="molecule type" value="Genomic_DNA"/>
</dbReference>
<accession>A0A2X0WZ73</accession>
<dbReference type="Gene3D" id="3.40.50.1000">
    <property type="entry name" value="HAD superfamily/HAD-like"/>
    <property type="match status" value="1"/>
</dbReference>
<dbReference type="NCBIfam" id="TIGR01681">
    <property type="entry name" value="HAD-SF-IIIC"/>
    <property type="match status" value="1"/>
</dbReference>
<dbReference type="Proteomes" id="UP000250086">
    <property type="component" value="Unassembled WGS sequence"/>
</dbReference>